<comment type="similarity">
    <text evidence="1 4">Belongs to the glycerate kinase type-1 family.</text>
</comment>
<evidence type="ECO:0000256" key="2">
    <source>
        <dbReference type="ARBA" id="ARBA00022679"/>
    </source>
</evidence>
<dbReference type="Pfam" id="PF02595">
    <property type="entry name" value="Gly_kinase"/>
    <property type="match status" value="1"/>
</dbReference>
<dbReference type="GO" id="GO:0016301">
    <property type="term" value="F:kinase activity"/>
    <property type="evidence" value="ECO:0007669"/>
    <property type="project" value="UniProtKB-KW"/>
</dbReference>
<evidence type="ECO:0000313" key="5">
    <source>
        <dbReference type="EMBL" id="MFD2164302.1"/>
    </source>
</evidence>
<dbReference type="Proteomes" id="UP001597387">
    <property type="component" value="Unassembled WGS sequence"/>
</dbReference>
<dbReference type="Gene3D" id="3.90.1510.10">
    <property type="entry name" value="Glycerate kinase, domain 2"/>
    <property type="match status" value="1"/>
</dbReference>
<dbReference type="NCBIfam" id="TIGR00045">
    <property type="entry name" value="glycerate kinase"/>
    <property type="match status" value="1"/>
</dbReference>
<gene>
    <name evidence="5" type="ORF">ACFSJU_17970</name>
</gene>
<organism evidence="5 6">
    <name type="scientific">Paradesertivirga mongoliensis</name>
    <dbReference type="NCBI Taxonomy" id="2100740"/>
    <lineage>
        <taxon>Bacteria</taxon>
        <taxon>Pseudomonadati</taxon>
        <taxon>Bacteroidota</taxon>
        <taxon>Sphingobacteriia</taxon>
        <taxon>Sphingobacteriales</taxon>
        <taxon>Sphingobacteriaceae</taxon>
        <taxon>Paradesertivirga</taxon>
    </lineage>
</organism>
<dbReference type="SUPFAM" id="SSF110738">
    <property type="entry name" value="Glycerate kinase I"/>
    <property type="match status" value="1"/>
</dbReference>
<dbReference type="PANTHER" id="PTHR21599">
    <property type="entry name" value="GLYCERATE KINASE"/>
    <property type="match status" value="1"/>
</dbReference>
<dbReference type="InterPro" id="IPR036129">
    <property type="entry name" value="Glycerate_kinase_sf"/>
</dbReference>
<dbReference type="InterPro" id="IPR004381">
    <property type="entry name" value="Glycerate_kinase"/>
</dbReference>
<dbReference type="PANTHER" id="PTHR21599:SF0">
    <property type="entry name" value="GLYCERATE KINASE"/>
    <property type="match status" value="1"/>
</dbReference>
<keyword evidence="3 4" id="KW-0418">Kinase</keyword>
<comment type="caution">
    <text evidence="5">The sequence shown here is derived from an EMBL/GenBank/DDBJ whole genome shotgun (WGS) entry which is preliminary data.</text>
</comment>
<protein>
    <submittedName>
        <fullName evidence="5">Glycerate kinase</fullName>
    </submittedName>
</protein>
<dbReference type="InterPro" id="IPR018197">
    <property type="entry name" value="Glycerate_kinase_RE-like"/>
</dbReference>
<keyword evidence="2 4" id="KW-0808">Transferase</keyword>
<proteinExistence type="inferred from homology"/>
<reference evidence="6" key="1">
    <citation type="journal article" date="2019" name="Int. J. Syst. Evol. Microbiol.">
        <title>The Global Catalogue of Microorganisms (GCM) 10K type strain sequencing project: providing services to taxonomists for standard genome sequencing and annotation.</title>
        <authorList>
            <consortium name="The Broad Institute Genomics Platform"/>
            <consortium name="The Broad Institute Genome Sequencing Center for Infectious Disease"/>
            <person name="Wu L."/>
            <person name="Ma J."/>
        </authorList>
    </citation>
    <scope>NUCLEOTIDE SEQUENCE [LARGE SCALE GENOMIC DNA]</scope>
    <source>
        <strain evidence="6">KCTC 42217</strain>
    </source>
</reference>
<dbReference type="EMBL" id="JBHUHZ010000003">
    <property type="protein sequence ID" value="MFD2164302.1"/>
    <property type="molecule type" value="Genomic_DNA"/>
</dbReference>
<name>A0ABW4ZS18_9SPHI</name>
<evidence type="ECO:0000256" key="3">
    <source>
        <dbReference type="ARBA" id="ARBA00022777"/>
    </source>
</evidence>
<evidence type="ECO:0000313" key="6">
    <source>
        <dbReference type="Proteomes" id="UP001597387"/>
    </source>
</evidence>
<dbReference type="Gene3D" id="3.40.50.10350">
    <property type="entry name" value="Glycerate kinase, domain 1"/>
    <property type="match status" value="1"/>
</dbReference>
<dbReference type="PIRSF" id="PIRSF006078">
    <property type="entry name" value="GlxK"/>
    <property type="match status" value="1"/>
</dbReference>
<dbReference type="InterPro" id="IPR018193">
    <property type="entry name" value="Glyc_kinase_flavodox-like_fold"/>
</dbReference>
<keyword evidence="6" id="KW-1185">Reference proteome</keyword>
<dbReference type="RefSeq" id="WP_255904152.1">
    <property type="nucleotide sequence ID" value="NZ_JAFMZO010000004.1"/>
</dbReference>
<accession>A0ABW4ZS18</accession>
<evidence type="ECO:0000256" key="1">
    <source>
        <dbReference type="ARBA" id="ARBA00006284"/>
    </source>
</evidence>
<sequence length="378" mass="40037">MNILIAPDKFKYSLSSAEASDAIKKGLLKASKDFKIQILPMADGGEGLSDVIKSCISAVEHPVTVSDPLFRSIKSSFLISKDGKTAFIEMAKASGLLLLKPEERNCMLTSTLGTGELIRAAINPGVEKIILGIGGSATNEAGIGMATALGYRFLDASGKELRPIGQNLAKIATIDDSKSIDVKHIDFKVACDVDNPLYGKNGASLVYSKQKGASKEETDLLEKGMIHFAGILEKHFGRDMQQIKGSGAAGGLGAACVAFLGADLLSGIELVLKINKAEEYIRQADLVVTGEGKIDEQSLNGKAISGLAKLCKKHQKPLIAFCGALSLSDQELQSIGVQKVYVITPPSISRADPYTNAAKFLADAAFASGKQLLHDKIK</sequence>
<evidence type="ECO:0000256" key="4">
    <source>
        <dbReference type="PIRNR" id="PIRNR006078"/>
    </source>
</evidence>